<dbReference type="GO" id="GO:0019867">
    <property type="term" value="C:outer membrane"/>
    <property type="evidence" value="ECO:0007669"/>
    <property type="project" value="InterPro"/>
</dbReference>
<proteinExistence type="predicted"/>
<dbReference type="PANTHER" id="PTHR35603">
    <property type="match status" value="1"/>
</dbReference>
<dbReference type="EMBL" id="NFZS01000005">
    <property type="protein sequence ID" value="RAO74742.1"/>
    <property type="molecule type" value="Genomic_DNA"/>
</dbReference>
<feature type="chain" id="PRO_5016269040" description="Glycine zipper 2TM domain-containing protein" evidence="4">
    <location>
        <begin position="24"/>
        <end position="114"/>
    </location>
</feature>
<evidence type="ECO:0000256" key="3">
    <source>
        <dbReference type="SAM" id="MobiDB-lite"/>
    </source>
</evidence>
<dbReference type="OrthoDB" id="5959438at2"/>
<comment type="subcellular location">
    <subcellularLocation>
        <location evidence="1">Membrane</location>
    </subcellularLocation>
</comment>
<dbReference type="InterPro" id="IPR008816">
    <property type="entry name" value="Gly_zipper_2TM_dom"/>
</dbReference>
<evidence type="ECO:0000256" key="1">
    <source>
        <dbReference type="ARBA" id="ARBA00004370"/>
    </source>
</evidence>
<comment type="caution">
    <text evidence="6">The sequence shown here is derived from an EMBL/GenBank/DDBJ whole genome shotgun (WGS) entry which is preliminary data.</text>
</comment>
<sequence>MKTRVSILFIVAWAWAGSGPALAQSSTSPPPKKTHTVCEDVVVQDQPKDKHQIAGMAIGGVAGGLLGNQVGGGKGKTIATVAGAAGGAYAGKKVQENQQSKNTHVERRCREVPN</sequence>
<feature type="compositionally biased region" description="Basic and acidic residues" evidence="3">
    <location>
        <begin position="103"/>
        <end position="114"/>
    </location>
</feature>
<feature type="domain" description="Glycine zipper 2TM" evidence="5">
    <location>
        <begin position="55"/>
        <end position="94"/>
    </location>
</feature>
<evidence type="ECO:0000313" key="6">
    <source>
        <dbReference type="EMBL" id="RAO74742.1"/>
    </source>
</evidence>
<dbReference type="InterPro" id="IPR051407">
    <property type="entry name" value="Bact_OM_lipoprot/Surf_antigen"/>
</dbReference>
<protein>
    <recommendedName>
        <fullName evidence="5">Glycine zipper 2TM domain-containing protein</fullName>
    </recommendedName>
</protein>
<evidence type="ECO:0000313" key="7">
    <source>
        <dbReference type="Proteomes" id="UP000248926"/>
    </source>
</evidence>
<keyword evidence="7" id="KW-1185">Reference proteome</keyword>
<evidence type="ECO:0000259" key="5">
    <source>
        <dbReference type="Pfam" id="PF05433"/>
    </source>
</evidence>
<dbReference type="Proteomes" id="UP000248926">
    <property type="component" value="Unassembled WGS sequence"/>
</dbReference>
<dbReference type="RefSeq" id="WP_111984498.1">
    <property type="nucleotide sequence ID" value="NZ_NFZS01000005.1"/>
</dbReference>
<name>A0A328P260_9GAMM</name>
<keyword evidence="2" id="KW-0472">Membrane</keyword>
<dbReference type="AlphaFoldDB" id="A0A328P260"/>
<feature type="signal peptide" evidence="4">
    <location>
        <begin position="1"/>
        <end position="23"/>
    </location>
</feature>
<gene>
    <name evidence="6" type="ORF">CA260_18165</name>
</gene>
<keyword evidence="4" id="KW-0732">Signal</keyword>
<reference evidence="6 7" key="1">
    <citation type="journal article" date="2018" name="Genet. Mol. Biol.">
        <title>The genome sequence of Dyella jiangningensis FCAV SCS01 from a lignocellulose-decomposing microbial consortium metagenome reveals potential for biotechnological applications.</title>
        <authorList>
            <person name="Desiderato J.G."/>
            <person name="Alvarenga D.O."/>
            <person name="Constancio M.T.L."/>
            <person name="Alves L.M.C."/>
            <person name="Varani A.M."/>
        </authorList>
    </citation>
    <scope>NUCLEOTIDE SEQUENCE [LARGE SCALE GENOMIC DNA]</scope>
    <source>
        <strain evidence="6 7">FCAV SCS01</strain>
    </source>
</reference>
<organism evidence="6 7">
    <name type="scientific">Dyella jiangningensis</name>
    <dbReference type="NCBI Taxonomy" id="1379159"/>
    <lineage>
        <taxon>Bacteria</taxon>
        <taxon>Pseudomonadati</taxon>
        <taxon>Pseudomonadota</taxon>
        <taxon>Gammaproteobacteria</taxon>
        <taxon>Lysobacterales</taxon>
        <taxon>Rhodanobacteraceae</taxon>
        <taxon>Dyella</taxon>
    </lineage>
</organism>
<dbReference type="Pfam" id="PF05433">
    <property type="entry name" value="Rick_17kDa_Anti"/>
    <property type="match status" value="1"/>
</dbReference>
<feature type="region of interest" description="Disordered" evidence="3">
    <location>
        <begin position="90"/>
        <end position="114"/>
    </location>
</feature>
<evidence type="ECO:0000256" key="2">
    <source>
        <dbReference type="ARBA" id="ARBA00023136"/>
    </source>
</evidence>
<dbReference type="PANTHER" id="PTHR35603:SF2">
    <property type="entry name" value="OUTER MEMBRANE LIPOPROTEIN"/>
    <property type="match status" value="1"/>
</dbReference>
<evidence type="ECO:0000256" key="4">
    <source>
        <dbReference type="SAM" id="SignalP"/>
    </source>
</evidence>
<accession>A0A328P260</accession>